<dbReference type="EMBL" id="KN846957">
    <property type="protein sequence ID" value="KIW71413.1"/>
    <property type="molecule type" value="Genomic_DNA"/>
</dbReference>
<feature type="signal peptide" evidence="2">
    <location>
        <begin position="1"/>
        <end position="18"/>
    </location>
</feature>
<evidence type="ECO:0000256" key="2">
    <source>
        <dbReference type="SAM" id="SignalP"/>
    </source>
</evidence>
<feature type="chain" id="PRO_5002242050" description="Secreted protein" evidence="2">
    <location>
        <begin position="19"/>
        <end position="163"/>
    </location>
</feature>
<organism evidence="3 4">
    <name type="scientific">Phialophora macrospora</name>
    <dbReference type="NCBI Taxonomy" id="1851006"/>
    <lineage>
        <taxon>Eukaryota</taxon>
        <taxon>Fungi</taxon>
        <taxon>Dikarya</taxon>
        <taxon>Ascomycota</taxon>
        <taxon>Pezizomycotina</taxon>
        <taxon>Eurotiomycetes</taxon>
        <taxon>Chaetothyriomycetidae</taxon>
        <taxon>Chaetothyriales</taxon>
        <taxon>Herpotrichiellaceae</taxon>
        <taxon>Phialophora</taxon>
    </lineage>
</organism>
<feature type="region of interest" description="Disordered" evidence="1">
    <location>
        <begin position="83"/>
        <end position="105"/>
    </location>
</feature>
<reference evidence="3 4" key="1">
    <citation type="submission" date="2015-01" db="EMBL/GenBank/DDBJ databases">
        <title>The Genome Sequence of Capronia semiimmersa CBS27337.</title>
        <authorList>
            <consortium name="The Broad Institute Genomics Platform"/>
            <person name="Cuomo C."/>
            <person name="de Hoog S."/>
            <person name="Gorbushina A."/>
            <person name="Stielow B."/>
            <person name="Teixiera M."/>
            <person name="Abouelleil A."/>
            <person name="Chapman S.B."/>
            <person name="Priest M."/>
            <person name="Young S.K."/>
            <person name="Wortman J."/>
            <person name="Nusbaum C."/>
            <person name="Birren B."/>
        </authorList>
    </citation>
    <scope>NUCLEOTIDE SEQUENCE [LARGE SCALE GENOMIC DNA]</scope>
    <source>
        <strain evidence="3 4">CBS 27337</strain>
    </source>
</reference>
<proteinExistence type="predicted"/>
<keyword evidence="4" id="KW-1185">Reference proteome</keyword>
<keyword evidence="2" id="KW-0732">Signal</keyword>
<evidence type="ECO:0008006" key="5">
    <source>
        <dbReference type="Google" id="ProtNLM"/>
    </source>
</evidence>
<protein>
    <recommendedName>
        <fullName evidence="5">Secreted protein</fullName>
    </recommendedName>
</protein>
<dbReference type="HOGENOM" id="CLU_1626816_0_0_1"/>
<evidence type="ECO:0000313" key="3">
    <source>
        <dbReference type="EMBL" id="KIW71413.1"/>
    </source>
</evidence>
<sequence length="163" mass="17744">MAMRSWCVVALTLPPAVRLPSSRPRYDSILCMQAQGSVPPSESCQPLPGWLLFHPPCLQRFASADHGWHEAHCRILNRSTPIESRLSPGKSPTDFSRGRHRGGKGARCGSFDWGASTVLDAREAVCVNGRSHLKSSHLDPWSGARNSSTAENLVTTVLSSDLV</sequence>
<evidence type="ECO:0000256" key="1">
    <source>
        <dbReference type="SAM" id="MobiDB-lite"/>
    </source>
</evidence>
<evidence type="ECO:0000313" key="4">
    <source>
        <dbReference type="Proteomes" id="UP000054266"/>
    </source>
</evidence>
<name>A0A0D2FSM5_9EURO</name>
<dbReference type="Proteomes" id="UP000054266">
    <property type="component" value="Unassembled WGS sequence"/>
</dbReference>
<dbReference type="AlphaFoldDB" id="A0A0D2FSM5"/>
<accession>A0A0D2FSM5</accession>
<gene>
    <name evidence="3" type="ORF">PV04_03586</name>
</gene>